<evidence type="ECO:0000256" key="11">
    <source>
        <dbReference type="ARBA" id="ARBA00044884"/>
    </source>
</evidence>
<evidence type="ECO:0000256" key="10">
    <source>
        <dbReference type="ARBA" id="ARBA00044881"/>
    </source>
</evidence>
<evidence type="ECO:0000256" key="7">
    <source>
        <dbReference type="ARBA" id="ARBA00023228"/>
    </source>
</evidence>
<keyword evidence="6 25" id="KW-0472">Membrane</keyword>
<evidence type="ECO:0000256" key="21">
    <source>
        <dbReference type="ARBA" id="ARBA00044985"/>
    </source>
</evidence>
<comment type="catalytic activity">
    <reaction evidence="18">
        <text>L-histidyl-L-alpha-amino acid(out) = L-histidyl-L-alpha-amino acid(in)</text>
        <dbReference type="Rhea" id="RHEA:79379"/>
        <dbReference type="ChEBI" id="CHEBI:229964"/>
    </reaction>
</comment>
<keyword evidence="4 25" id="KW-0812">Transmembrane</keyword>
<dbReference type="SUPFAM" id="SSF103473">
    <property type="entry name" value="MFS general substrate transporter"/>
    <property type="match status" value="1"/>
</dbReference>
<feature type="transmembrane region" description="Helical" evidence="25">
    <location>
        <begin position="86"/>
        <end position="108"/>
    </location>
</feature>
<comment type="subunit">
    <text evidence="24">Homodimer. Interacts with lysosomal protein GLMP (via lumenal domain); the interaction starts while both proteins are still in the endoplasmic reticulum and is required for stabilization of MFSD1 in lysosomes but has no direct effect on its targeting to lysosomes or transporter activity.</text>
</comment>
<evidence type="ECO:0000256" key="4">
    <source>
        <dbReference type="ARBA" id="ARBA00022692"/>
    </source>
</evidence>
<evidence type="ECO:0000256" key="23">
    <source>
        <dbReference type="ARBA" id="ARBA00045709"/>
    </source>
</evidence>
<evidence type="ECO:0000256" key="17">
    <source>
        <dbReference type="ARBA" id="ARBA00044903"/>
    </source>
</evidence>
<reference evidence="26" key="1">
    <citation type="submission" date="2021-01" db="EMBL/GenBank/DDBJ databases">
        <authorList>
            <person name="Corre E."/>
            <person name="Pelletier E."/>
            <person name="Niang G."/>
            <person name="Scheremetjew M."/>
            <person name="Finn R."/>
            <person name="Kale V."/>
            <person name="Holt S."/>
            <person name="Cochrane G."/>
            <person name="Meng A."/>
            <person name="Brown T."/>
            <person name="Cohen L."/>
        </authorList>
    </citation>
    <scope>NUCLEOTIDE SEQUENCE</scope>
    <source>
        <strain evidence="26">GSO104</strain>
    </source>
</reference>
<comment type="subcellular location">
    <subcellularLocation>
        <location evidence="1">Lysosome membrane</location>
        <topology evidence="1">Multi-pass membrane protein</topology>
    </subcellularLocation>
</comment>
<comment type="function">
    <text evidence="23">Lysosomal dipeptide uniporter that selectively exports lysine, arginine or histidine-containing dipeptides with a net positive charge from the lysosome lumen into the cytosol. Could play a role in a specific type of protein O-glycosylation indirectly regulating macrophages migration and tissue invasion. Also essential for liver homeostasis.</text>
</comment>
<feature type="transmembrane region" description="Helical" evidence="25">
    <location>
        <begin position="298"/>
        <end position="317"/>
    </location>
</feature>
<evidence type="ECO:0000256" key="12">
    <source>
        <dbReference type="ARBA" id="ARBA00044891"/>
    </source>
</evidence>
<comment type="catalytic activity">
    <reaction evidence="13">
        <text>L-alpha-aminoacyl-L-lysine(out) = L-alpha-aminoacyl-L-lysine(in)</text>
        <dbReference type="Rhea" id="RHEA:79383"/>
        <dbReference type="ChEBI" id="CHEBI:229966"/>
    </reaction>
</comment>
<evidence type="ECO:0000256" key="3">
    <source>
        <dbReference type="ARBA" id="ARBA00022448"/>
    </source>
</evidence>
<evidence type="ECO:0000256" key="14">
    <source>
        <dbReference type="ARBA" id="ARBA00044898"/>
    </source>
</evidence>
<comment type="catalytic activity">
    <reaction evidence="19">
        <text>L-alanyl-L-lysine(out) = L-alanyl-L-lysine(in)</text>
        <dbReference type="Rhea" id="RHEA:79415"/>
        <dbReference type="ChEBI" id="CHEBI:192470"/>
    </reaction>
</comment>
<keyword evidence="3" id="KW-0813">Transport</keyword>
<evidence type="ECO:0000256" key="24">
    <source>
        <dbReference type="ARBA" id="ARBA00046376"/>
    </source>
</evidence>
<dbReference type="PANTHER" id="PTHR23512:SF3">
    <property type="entry name" value="MAJOR FACILITATOR SUPERFAMILY DOMAIN-CONTAINING PROTEIN 1"/>
    <property type="match status" value="1"/>
</dbReference>
<feature type="transmembrane region" description="Helical" evidence="25">
    <location>
        <begin position="353"/>
        <end position="374"/>
    </location>
</feature>
<dbReference type="InterPro" id="IPR011701">
    <property type="entry name" value="MFS"/>
</dbReference>
<dbReference type="PANTHER" id="PTHR23512">
    <property type="entry name" value="MAJOR FACILITATOR SUPERFAMILY DOMAIN-CONTAINING PROTEIN 1"/>
    <property type="match status" value="1"/>
</dbReference>
<comment type="catalytic activity">
    <reaction evidence="8">
        <text>L-lysyl-L-alanine(out) = L-lysyl-L-alanine(in)</text>
        <dbReference type="Rhea" id="RHEA:79399"/>
        <dbReference type="ChEBI" id="CHEBI:229954"/>
    </reaction>
</comment>
<comment type="catalytic activity">
    <reaction evidence="17">
        <text>L-arginyl-glycine(out) = L-arginyl-glycine(in)</text>
        <dbReference type="Rhea" id="RHEA:79391"/>
        <dbReference type="ChEBI" id="CHEBI:229955"/>
    </reaction>
</comment>
<keyword evidence="7" id="KW-0458">Lysosome</keyword>
<comment type="similarity">
    <text evidence="2">Belongs to the major facilitator superfamily.</text>
</comment>
<dbReference type="InterPro" id="IPR052187">
    <property type="entry name" value="MFSD1"/>
</dbReference>
<comment type="catalytic activity">
    <reaction evidence="15">
        <text>L-arginyl-L-alpha-amino acid(out) = L-arginyl-L-alpha-amino acid(in)</text>
        <dbReference type="Rhea" id="RHEA:79371"/>
        <dbReference type="ChEBI" id="CHEBI:84315"/>
    </reaction>
</comment>
<feature type="transmembrane region" description="Helical" evidence="25">
    <location>
        <begin position="329"/>
        <end position="347"/>
    </location>
</feature>
<evidence type="ECO:0000256" key="8">
    <source>
        <dbReference type="ARBA" id="ARBA00044876"/>
    </source>
</evidence>
<evidence type="ECO:0000256" key="22">
    <source>
        <dbReference type="ARBA" id="ARBA00045018"/>
    </source>
</evidence>
<name>A0A7S4QG63_9STRA</name>
<comment type="catalytic activity">
    <reaction evidence="14">
        <text>L-aspartyl-L-lysine(out) = L-aspartyl-L-lysine(in)</text>
        <dbReference type="Rhea" id="RHEA:79411"/>
        <dbReference type="ChEBI" id="CHEBI:229953"/>
    </reaction>
</comment>
<evidence type="ECO:0000256" key="9">
    <source>
        <dbReference type="ARBA" id="ARBA00044878"/>
    </source>
</evidence>
<evidence type="ECO:0000256" key="25">
    <source>
        <dbReference type="SAM" id="Phobius"/>
    </source>
</evidence>
<feature type="transmembrane region" description="Helical" evidence="25">
    <location>
        <begin position="147"/>
        <end position="166"/>
    </location>
</feature>
<evidence type="ECO:0000256" key="19">
    <source>
        <dbReference type="ARBA" id="ARBA00044919"/>
    </source>
</evidence>
<evidence type="ECO:0000256" key="13">
    <source>
        <dbReference type="ARBA" id="ARBA00044893"/>
    </source>
</evidence>
<dbReference type="GO" id="GO:0005765">
    <property type="term" value="C:lysosomal membrane"/>
    <property type="evidence" value="ECO:0007669"/>
    <property type="project" value="UniProtKB-SubCell"/>
</dbReference>
<evidence type="ECO:0000256" key="1">
    <source>
        <dbReference type="ARBA" id="ARBA00004155"/>
    </source>
</evidence>
<evidence type="ECO:0000313" key="26">
    <source>
        <dbReference type="EMBL" id="CAE4582672.1"/>
    </source>
</evidence>
<dbReference type="Pfam" id="PF07690">
    <property type="entry name" value="MFS_1"/>
    <property type="match status" value="1"/>
</dbReference>
<protein>
    <recommendedName>
        <fullName evidence="21">Lysosomal dipeptide transporter MFSD1</fullName>
    </recommendedName>
    <alternativeName>
        <fullName evidence="22">Major facilitator superfamily domain-containing protein 1</fullName>
    </alternativeName>
</protein>
<evidence type="ECO:0000256" key="20">
    <source>
        <dbReference type="ARBA" id="ARBA00044924"/>
    </source>
</evidence>
<evidence type="ECO:0000256" key="5">
    <source>
        <dbReference type="ARBA" id="ARBA00022989"/>
    </source>
</evidence>
<accession>A0A7S4QG63</accession>
<dbReference type="GO" id="GO:0022857">
    <property type="term" value="F:transmembrane transporter activity"/>
    <property type="evidence" value="ECO:0007669"/>
    <property type="project" value="InterPro"/>
</dbReference>
<dbReference type="EMBL" id="HBNS01002929">
    <property type="protein sequence ID" value="CAE4582672.1"/>
    <property type="molecule type" value="Transcribed_RNA"/>
</dbReference>
<evidence type="ECO:0000256" key="16">
    <source>
        <dbReference type="ARBA" id="ARBA00044900"/>
    </source>
</evidence>
<dbReference type="AlphaFoldDB" id="A0A7S4QG63"/>
<dbReference type="Gene3D" id="1.20.1250.20">
    <property type="entry name" value="MFS general substrate transporter like domains"/>
    <property type="match status" value="1"/>
</dbReference>
<feature type="transmembrane region" description="Helical" evidence="25">
    <location>
        <begin position="258"/>
        <end position="278"/>
    </location>
</feature>
<comment type="catalytic activity">
    <reaction evidence="9">
        <text>L-histidyl-glycine(out) = L-histidyl-glycine(in)</text>
        <dbReference type="Rhea" id="RHEA:79395"/>
        <dbReference type="ChEBI" id="CHEBI:229957"/>
    </reaction>
</comment>
<proteinExistence type="inferred from homology"/>
<evidence type="ECO:0000256" key="2">
    <source>
        <dbReference type="ARBA" id="ARBA00008335"/>
    </source>
</evidence>
<feature type="transmembrane region" description="Helical" evidence="25">
    <location>
        <begin position="386"/>
        <end position="409"/>
    </location>
</feature>
<gene>
    <name evidence="26" type="ORF">DBRI00130_LOCUS2356</name>
</gene>
<evidence type="ECO:0000256" key="15">
    <source>
        <dbReference type="ARBA" id="ARBA00044899"/>
    </source>
</evidence>
<keyword evidence="5 25" id="KW-1133">Transmembrane helix</keyword>
<organism evidence="26">
    <name type="scientific">Ditylum brightwellii</name>
    <dbReference type="NCBI Taxonomy" id="49249"/>
    <lineage>
        <taxon>Eukaryota</taxon>
        <taxon>Sar</taxon>
        <taxon>Stramenopiles</taxon>
        <taxon>Ochrophyta</taxon>
        <taxon>Bacillariophyta</taxon>
        <taxon>Mediophyceae</taxon>
        <taxon>Lithodesmiophycidae</taxon>
        <taxon>Lithodesmiales</taxon>
        <taxon>Lithodesmiaceae</taxon>
        <taxon>Ditylum</taxon>
    </lineage>
</organism>
<feature type="transmembrane region" description="Helical" evidence="25">
    <location>
        <begin position="46"/>
        <end position="66"/>
    </location>
</feature>
<comment type="catalytic activity">
    <reaction evidence="11">
        <text>L-alpha-aminoacyl-L-histidine(out) = L-alpha-aminoacyl-L-histidine(in)</text>
        <dbReference type="Rhea" id="RHEA:79375"/>
        <dbReference type="ChEBI" id="CHEBI:229967"/>
    </reaction>
</comment>
<feature type="transmembrane region" description="Helical" evidence="25">
    <location>
        <begin position="421"/>
        <end position="442"/>
    </location>
</feature>
<comment type="catalytic activity">
    <reaction evidence="20">
        <text>L-lysyl-glycine(out) = L-lysyl-glycine(in)</text>
        <dbReference type="Rhea" id="RHEA:79407"/>
        <dbReference type="ChEBI" id="CHEBI:191202"/>
    </reaction>
</comment>
<feature type="transmembrane region" description="Helical" evidence="25">
    <location>
        <begin position="186"/>
        <end position="209"/>
    </location>
</feature>
<evidence type="ECO:0000256" key="6">
    <source>
        <dbReference type="ARBA" id="ARBA00023136"/>
    </source>
</evidence>
<sequence>MTIKGPICAILCSIICLANHFSRDAPGTIEEQLALDPNLSITPARYATLTAVYFTPSAFVPLLLGLLSTTTTSGGSSAPLFKPEDVFLACAWTAVLGNVMSAVAVAAFGSYHGLVAGRAVAGMAYEAVDMLPLGFLPALLPGSWASWSGFLNGILRLGSAFAFVFLPRVYDNKAGEGGGGGGGTGAVFIVVAIVGFTIGPLATLVCVMFKQSRKKQKDSDYYSKQQQQQQHEIIHAVQERKSPLKSMIQQSIKSMPRLFWLYSFVGMTMYASVVPFWFYGSAYLQRSRGLSLKSADALMVLPEGAIIILSTPVGILVDCFKLGFAAQQRALGVASICIALSYVLLLSGVLQSAMWGVISLGCSYAVANQLLWSAFPHACPEELGSLGAGIMACLINVGATLVPALIGAIRALVELPETADIFMLLLLASLALVAAVVSHVSVSRIICAERIISGYEEVNEVAAFTNNEEEAEILTRNIL</sequence>
<comment type="catalytic activity">
    <reaction evidence="16">
        <text>L-lysyl-L-lysine(out) = L-lysyl-L-lysine(in)</text>
        <dbReference type="Rhea" id="RHEA:79403"/>
        <dbReference type="ChEBI" id="CHEBI:229956"/>
    </reaction>
</comment>
<evidence type="ECO:0000256" key="18">
    <source>
        <dbReference type="ARBA" id="ARBA00044912"/>
    </source>
</evidence>
<dbReference type="InterPro" id="IPR036259">
    <property type="entry name" value="MFS_trans_sf"/>
</dbReference>
<comment type="catalytic activity">
    <reaction evidence="12">
        <text>L-lysyl-L-alpha-amino acid(out) = L-lysyl-L-alpha-amino acid(in)</text>
        <dbReference type="Rhea" id="RHEA:79387"/>
        <dbReference type="ChEBI" id="CHEBI:229965"/>
    </reaction>
</comment>
<comment type="catalytic activity">
    <reaction evidence="10">
        <text>L-alpha-aminoacyl-L-arginine(out) = L-alpha-aminoacyl-L-arginine(in)</text>
        <dbReference type="Rhea" id="RHEA:79367"/>
        <dbReference type="ChEBI" id="CHEBI:229968"/>
    </reaction>
</comment>